<protein>
    <recommendedName>
        <fullName evidence="3">Metallo-beta-lactamase domain-containing protein</fullName>
    </recommendedName>
</protein>
<dbReference type="AlphaFoldDB" id="K4R3D7"/>
<dbReference type="eggNOG" id="COG2333">
    <property type="taxonomic scope" value="Bacteria"/>
</dbReference>
<dbReference type="KEGG" id="sdv:BN159_3226"/>
<dbReference type="Gene3D" id="3.60.15.10">
    <property type="entry name" value="Ribonuclease Z/Hydroxyacylglutathione hydrolase-like"/>
    <property type="match status" value="1"/>
</dbReference>
<sequence length="341" mass="37116">MLHLGLGRWIVVDSCVDQEDGTVPGLEYLYRMGVNPSTDVRMIVGTHAHDDHFAGISSFFEACQSATFVVSDALTNEEFLALLCADAEIPQPARYSSYSEYRRIFEIAESRKGKDGFRPLRRASEGKRLLDFPNVQGFPGVQVTALSPSEHAKTRALRALAAQSPEVSARRGRVPALDPNDASIALWVEAGDVRVLLGADLLVGPLGCGWQAVVESFTPEGQASLYKVAHHGGESSHHQPAWEKFLIENPVAVLAPYRRAGSNQPQPKDVERILSLTDRAYITATGSPTPSRATKKEKSKLGTLAKNVRNVWGKVGQVRARRAVNGGDWVVRTFPPAGPLA</sequence>
<evidence type="ECO:0000313" key="1">
    <source>
        <dbReference type="EMBL" id="CCK27605.1"/>
    </source>
</evidence>
<dbReference type="PANTHER" id="PTHR30619">
    <property type="entry name" value="DNA INTERNALIZATION/COMPETENCE PROTEIN COMEC/REC2"/>
    <property type="match status" value="1"/>
</dbReference>
<evidence type="ECO:0008006" key="3">
    <source>
        <dbReference type="Google" id="ProtNLM"/>
    </source>
</evidence>
<dbReference type="EMBL" id="HE971709">
    <property type="protein sequence ID" value="CCK27605.1"/>
    <property type="molecule type" value="Genomic_DNA"/>
</dbReference>
<proteinExistence type="predicted"/>
<evidence type="ECO:0000313" key="2">
    <source>
        <dbReference type="Proteomes" id="UP000008043"/>
    </source>
</evidence>
<accession>K4R3D7</accession>
<reference evidence="1 2" key="1">
    <citation type="journal article" date="2012" name="J. Bacteriol.">
        <title>Genome sequence of the bacterium Streptomyces davawensis JCM 4913 and heterologous production of the unique antibiotic roseoflavin.</title>
        <authorList>
            <person name="Jankowitsch F."/>
            <person name="Schwarz J."/>
            <person name="Ruckert C."/>
            <person name="Gust B."/>
            <person name="Szczepanowski R."/>
            <person name="Blom J."/>
            <person name="Pelzer S."/>
            <person name="Kalinowski J."/>
            <person name="Mack M."/>
        </authorList>
    </citation>
    <scope>NUCLEOTIDE SEQUENCE [LARGE SCALE GENOMIC DNA]</scope>
    <source>
        <strain evidence="2">DSM 101723 / JCM 4913 / KCC S-0913 / 768</strain>
    </source>
</reference>
<dbReference type="InterPro" id="IPR052159">
    <property type="entry name" value="Competence_DNA_uptake"/>
</dbReference>
<dbReference type="OrthoDB" id="292594at2"/>
<dbReference type="InterPro" id="IPR036866">
    <property type="entry name" value="RibonucZ/Hydroxyglut_hydro"/>
</dbReference>
<gene>
    <name evidence="1" type="ORF">BN159_3226</name>
</gene>
<keyword evidence="2" id="KW-1185">Reference proteome</keyword>
<dbReference type="PANTHER" id="PTHR30619:SF1">
    <property type="entry name" value="RECOMBINATION PROTEIN 2"/>
    <property type="match status" value="1"/>
</dbReference>
<dbReference type="Proteomes" id="UP000008043">
    <property type="component" value="Chromosome"/>
</dbReference>
<organism evidence="1 2">
    <name type="scientific">Streptomyces davaonensis (strain DSM 101723 / JCM 4913 / KCC S-0913 / 768)</name>
    <dbReference type="NCBI Taxonomy" id="1214101"/>
    <lineage>
        <taxon>Bacteria</taxon>
        <taxon>Bacillati</taxon>
        <taxon>Actinomycetota</taxon>
        <taxon>Actinomycetes</taxon>
        <taxon>Kitasatosporales</taxon>
        <taxon>Streptomycetaceae</taxon>
        <taxon>Streptomyces</taxon>
    </lineage>
</organism>
<name>K4R3D7_STRDJ</name>
<dbReference type="HOGENOM" id="CLU_755809_0_0_11"/>
<dbReference type="SUPFAM" id="SSF56281">
    <property type="entry name" value="Metallo-hydrolase/oxidoreductase"/>
    <property type="match status" value="1"/>
</dbReference>